<reference evidence="3 4" key="1">
    <citation type="journal article" date="2014" name="Agronomy (Basel)">
        <title>A Draft Genome Sequence for Ensete ventricosum, the Drought-Tolerant Tree Against Hunger.</title>
        <authorList>
            <person name="Harrison J."/>
            <person name="Moore K.A."/>
            <person name="Paszkiewicz K."/>
            <person name="Jones T."/>
            <person name="Grant M."/>
            <person name="Ambacheew D."/>
            <person name="Muzemil S."/>
            <person name="Studholme D.J."/>
        </authorList>
    </citation>
    <scope>NUCLEOTIDE SEQUENCE [LARGE SCALE GENOMIC DNA]</scope>
</reference>
<comment type="caution">
    <text evidence="3">The sequence shown here is derived from an EMBL/GenBank/DDBJ whole genome shotgun (WGS) entry which is preliminary data.</text>
</comment>
<evidence type="ECO:0000313" key="3">
    <source>
        <dbReference type="EMBL" id="RRT75890.1"/>
    </source>
</evidence>
<proteinExistence type="predicted"/>
<gene>
    <name evidence="3" type="ORF">B296_00007573</name>
</gene>
<sequence>MQSRIQERKKRRAEESKNAAPAQTPLEATRQMLKKKVLLTFSSKVNYEALEALYTIESDDADPCNLHDNIENHEVDPGAMGDGDRPEASYEDHNFAEVSYDDYNAIGDEEYGYDEDFDFS</sequence>
<dbReference type="Pfam" id="PF07741">
    <property type="entry name" value="BRF1"/>
    <property type="match status" value="1"/>
</dbReference>
<evidence type="ECO:0000256" key="1">
    <source>
        <dbReference type="SAM" id="MobiDB-lite"/>
    </source>
</evidence>
<dbReference type="InterPro" id="IPR011665">
    <property type="entry name" value="BRF1_TBP-bd_dom"/>
</dbReference>
<organism evidence="3 4">
    <name type="scientific">Ensete ventricosum</name>
    <name type="common">Abyssinian banana</name>
    <name type="synonym">Musa ensete</name>
    <dbReference type="NCBI Taxonomy" id="4639"/>
    <lineage>
        <taxon>Eukaryota</taxon>
        <taxon>Viridiplantae</taxon>
        <taxon>Streptophyta</taxon>
        <taxon>Embryophyta</taxon>
        <taxon>Tracheophyta</taxon>
        <taxon>Spermatophyta</taxon>
        <taxon>Magnoliopsida</taxon>
        <taxon>Liliopsida</taxon>
        <taxon>Zingiberales</taxon>
        <taxon>Musaceae</taxon>
        <taxon>Ensete</taxon>
    </lineage>
</organism>
<dbReference type="AlphaFoldDB" id="A0A427AI58"/>
<feature type="domain" description="Brf1 TBP-binding" evidence="2">
    <location>
        <begin position="6"/>
        <end position="54"/>
    </location>
</feature>
<evidence type="ECO:0000259" key="2">
    <source>
        <dbReference type="Pfam" id="PF07741"/>
    </source>
</evidence>
<protein>
    <recommendedName>
        <fullName evidence="2">Brf1 TBP-binding domain-containing protein</fullName>
    </recommendedName>
</protein>
<accession>A0A427AI58</accession>
<feature type="region of interest" description="Disordered" evidence="1">
    <location>
        <begin position="69"/>
        <end position="89"/>
    </location>
</feature>
<evidence type="ECO:0000313" key="4">
    <source>
        <dbReference type="Proteomes" id="UP000287651"/>
    </source>
</evidence>
<dbReference type="EMBL" id="AMZH03002349">
    <property type="protein sequence ID" value="RRT75890.1"/>
    <property type="molecule type" value="Genomic_DNA"/>
</dbReference>
<name>A0A427AI58_ENSVE</name>
<dbReference type="Proteomes" id="UP000287651">
    <property type="component" value="Unassembled WGS sequence"/>
</dbReference>
<feature type="region of interest" description="Disordered" evidence="1">
    <location>
        <begin position="1"/>
        <end position="25"/>
    </location>
</feature>